<feature type="compositionally biased region" description="Polar residues" evidence="1">
    <location>
        <begin position="80"/>
        <end position="89"/>
    </location>
</feature>
<dbReference type="SUPFAM" id="SSF55120">
    <property type="entry name" value="Pseudouridine synthase"/>
    <property type="match status" value="1"/>
</dbReference>
<dbReference type="CDD" id="cd02869">
    <property type="entry name" value="PseudoU_synth_RluA_like"/>
    <property type="match status" value="1"/>
</dbReference>
<accession>A0AAW1SG81</accession>
<feature type="region of interest" description="Disordered" evidence="1">
    <location>
        <begin position="48"/>
        <end position="92"/>
    </location>
</feature>
<dbReference type="Gene3D" id="3.30.2350.10">
    <property type="entry name" value="Pseudouridine synthase"/>
    <property type="match status" value="1"/>
</dbReference>
<evidence type="ECO:0000313" key="5">
    <source>
        <dbReference type="Proteomes" id="UP001438707"/>
    </source>
</evidence>
<dbReference type="PANTHER" id="PTHR10513:SF35">
    <property type="entry name" value="DEOXYADENOSINE KINASE"/>
    <property type="match status" value="1"/>
</dbReference>
<dbReference type="InterPro" id="IPR006145">
    <property type="entry name" value="PsdUridine_synth_RsuA/RluA"/>
</dbReference>
<evidence type="ECO:0000313" key="4">
    <source>
        <dbReference type="EMBL" id="KAK9844569.1"/>
    </source>
</evidence>
<dbReference type="PANTHER" id="PTHR10513">
    <property type="entry name" value="DEOXYNUCLEOSIDE KINASE"/>
    <property type="match status" value="1"/>
</dbReference>
<evidence type="ECO:0000256" key="1">
    <source>
        <dbReference type="SAM" id="MobiDB-lite"/>
    </source>
</evidence>
<feature type="compositionally biased region" description="Basic residues" evidence="1">
    <location>
        <begin position="1011"/>
        <end position="1028"/>
    </location>
</feature>
<dbReference type="AlphaFoldDB" id="A0AAW1SG81"/>
<dbReference type="GO" id="GO:0001522">
    <property type="term" value="P:pseudouridine synthesis"/>
    <property type="evidence" value="ECO:0007669"/>
    <property type="project" value="InterPro"/>
</dbReference>
<sequence length="1028" mass="112665">MLRGLASLNSLTDAVPRPHEPATLAHCPAAPSVKPRLQGANLLQQQQRSFSSQLEAAKTQAASAPDHSTAAAASRKVEQGDSSNKQTPITKVPGVGLKNAVRLKAKGFSTVEALQQLFVEEHKQKKEEMIRYLQADVGIRHKKYCSSIADFLAQMGQTRESTQRPMRERLTLCVEGNISAGKSTFLQALVADSVELQDHLPFSVVPEPVAKWQGANGAPNLLQMFYQEPARYAYTFQNYVFMTRVMQEKESNRAPEPMRLMERSVFSDRMVFVKAVHEAQWMNDMELSVYDAWFDPILQILPSLIPDGFIYLRAQPQTCLKRLQERARSEEGGVNLGYLENLHEKHESWLFPPQRQSEGSWGGLGEPEIIKNQVGLLNSNRHHALHPLIEDVPALILECDDHMDLTRDLTAKSHIKAQVSAYYEFLRKRKEEKQLEKQVGHRRMQSPCPSQLHLPGNYPHFPDHAQMAMLMEFFCSEAGQAARKNYLLNKGSGSKLSQYLASRPLRTSVSPFETAEEVGLIVAPFARSWVVSQPVPQDTALPGPTAQQWLRRRGPGDLSNTALQALFRQRQVRIWTPGSHQLKRASRTEALPSGTRLLIPPGPSEPASNISIPSAGIQTSTGPKADVLPPTRAASVRLKRLAGNLRKLVLYEDRELMILNKPAGLAVQGGSRIPISLDDALPLMFAPHQHIQPRLVHRLDRHASGALVVALTSDAAAWLSAAFRAHSDDMSGPDRPSSGQSGASVHRTYWAIIDNVPGAAPLADSGMINAAIGPPPTAGAAPSQPKPASTQFQVLARHSLATWLHLQPKTGRKHQLRIHCATHLGRPIVGDSVYGEARASKQQKQIRSLQRAAISLKRDPSENSELLQPTFAHNATVATEARHARGSAEEDAQLMTGAEDGPEASSQQGLRGYQDSGMGQAAAEAASLALPHAEVVSAAQGLMEGRVTDLMLHAQTLSISKHGQEPINITAPLPAAFARMVAALGWTAEGSTAKPPPSSSDAHSRISASRLHLKRMKQKHRRSSKSNS</sequence>
<dbReference type="GO" id="GO:0019136">
    <property type="term" value="F:deoxynucleoside kinase activity"/>
    <property type="evidence" value="ECO:0007669"/>
    <property type="project" value="TreeGrafter"/>
</dbReference>
<dbReference type="Gene3D" id="3.40.50.300">
    <property type="entry name" value="P-loop containing nucleotide triphosphate hydrolases"/>
    <property type="match status" value="1"/>
</dbReference>
<dbReference type="InterPro" id="IPR050566">
    <property type="entry name" value="Deoxyribonucleoside_kinase"/>
</dbReference>
<dbReference type="SUPFAM" id="SSF52540">
    <property type="entry name" value="P-loop containing nucleoside triphosphate hydrolases"/>
    <property type="match status" value="1"/>
</dbReference>
<dbReference type="EMBL" id="JALJOS010000001">
    <property type="protein sequence ID" value="KAK9844569.1"/>
    <property type="molecule type" value="Genomic_DNA"/>
</dbReference>
<dbReference type="Pfam" id="PF01712">
    <property type="entry name" value="dNK"/>
    <property type="match status" value="1"/>
</dbReference>
<dbReference type="GO" id="GO:0009982">
    <property type="term" value="F:pseudouridine synthase activity"/>
    <property type="evidence" value="ECO:0007669"/>
    <property type="project" value="InterPro"/>
</dbReference>
<feature type="region of interest" description="Disordered" evidence="1">
    <location>
        <begin position="1"/>
        <end position="27"/>
    </location>
</feature>
<name>A0AAW1SG81_9CHLO</name>
<dbReference type="InterPro" id="IPR031314">
    <property type="entry name" value="DNK_dom"/>
</dbReference>
<keyword evidence="5" id="KW-1185">Reference proteome</keyword>
<proteinExistence type="predicted"/>
<feature type="region of interest" description="Disordered" evidence="1">
    <location>
        <begin position="988"/>
        <end position="1028"/>
    </location>
</feature>
<feature type="compositionally biased region" description="Low complexity" evidence="1">
    <location>
        <begin position="999"/>
        <end position="1010"/>
    </location>
</feature>
<feature type="domain" description="Deoxynucleoside kinase" evidence="3">
    <location>
        <begin position="172"/>
        <end position="418"/>
    </location>
</feature>
<dbReference type="CDD" id="cd01673">
    <property type="entry name" value="dNK"/>
    <property type="match status" value="1"/>
</dbReference>
<evidence type="ECO:0000259" key="3">
    <source>
        <dbReference type="Pfam" id="PF01712"/>
    </source>
</evidence>
<feature type="compositionally biased region" description="Low complexity" evidence="1">
    <location>
        <begin position="61"/>
        <end position="74"/>
    </location>
</feature>
<dbReference type="GO" id="GO:0003723">
    <property type="term" value="F:RNA binding"/>
    <property type="evidence" value="ECO:0007669"/>
    <property type="project" value="InterPro"/>
</dbReference>
<feature type="region of interest" description="Disordered" evidence="1">
    <location>
        <begin position="883"/>
        <end position="914"/>
    </location>
</feature>
<dbReference type="InterPro" id="IPR020103">
    <property type="entry name" value="PsdUridine_synth_cat_dom_sf"/>
</dbReference>
<dbReference type="Pfam" id="PF00849">
    <property type="entry name" value="PseudoU_synth_2"/>
    <property type="match status" value="1"/>
</dbReference>
<dbReference type="GO" id="GO:0005737">
    <property type="term" value="C:cytoplasm"/>
    <property type="evidence" value="ECO:0007669"/>
    <property type="project" value="TreeGrafter"/>
</dbReference>
<gene>
    <name evidence="4" type="ORF">WJX74_004139</name>
</gene>
<organism evidence="4 5">
    <name type="scientific">Apatococcus lobatus</name>
    <dbReference type="NCBI Taxonomy" id="904363"/>
    <lineage>
        <taxon>Eukaryota</taxon>
        <taxon>Viridiplantae</taxon>
        <taxon>Chlorophyta</taxon>
        <taxon>core chlorophytes</taxon>
        <taxon>Trebouxiophyceae</taxon>
        <taxon>Chlorellales</taxon>
        <taxon>Chlorellaceae</taxon>
        <taxon>Apatococcus</taxon>
    </lineage>
</organism>
<comment type="caution">
    <text evidence="4">The sequence shown here is derived from an EMBL/GenBank/DDBJ whole genome shotgun (WGS) entry which is preliminary data.</text>
</comment>
<dbReference type="InterPro" id="IPR027417">
    <property type="entry name" value="P-loop_NTPase"/>
</dbReference>
<feature type="domain" description="Pseudouridine synthase RsuA/RluA-like" evidence="2">
    <location>
        <begin position="656"/>
        <end position="821"/>
    </location>
</feature>
<reference evidence="4 5" key="1">
    <citation type="journal article" date="2024" name="Nat. Commun.">
        <title>Phylogenomics reveals the evolutionary origins of lichenization in chlorophyte algae.</title>
        <authorList>
            <person name="Puginier C."/>
            <person name="Libourel C."/>
            <person name="Otte J."/>
            <person name="Skaloud P."/>
            <person name="Haon M."/>
            <person name="Grisel S."/>
            <person name="Petersen M."/>
            <person name="Berrin J.G."/>
            <person name="Delaux P.M."/>
            <person name="Dal Grande F."/>
            <person name="Keller J."/>
        </authorList>
    </citation>
    <scope>NUCLEOTIDE SEQUENCE [LARGE SCALE GENOMIC DNA]</scope>
    <source>
        <strain evidence="4 5">SAG 2145</strain>
    </source>
</reference>
<evidence type="ECO:0000259" key="2">
    <source>
        <dbReference type="Pfam" id="PF00849"/>
    </source>
</evidence>
<protein>
    <submittedName>
        <fullName evidence="4">Uncharacterized protein</fullName>
    </submittedName>
</protein>
<dbReference type="Proteomes" id="UP001438707">
    <property type="component" value="Unassembled WGS sequence"/>
</dbReference>